<reference evidence="4" key="1">
    <citation type="submission" date="2025-08" db="UniProtKB">
        <authorList>
            <consortium name="RefSeq"/>
        </authorList>
    </citation>
    <scope>IDENTIFICATION</scope>
</reference>
<evidence type="ECO:0000259" key="2">
    <source>
        <dbReference type="Pfam" id="PF01145"/>
    </source>
</evidence>
<keyword evidence="1" id="KW-0812">Transmembrane</keyword>
<evidence type="ECO:0000256" key="1">
    <source>
        <dbReference type="SAM" id="Phobius"/>
    </source>
</evidence>
<accession>A0ABM0JCJ9</accession>
<feature type="transmembrane region" description="Helical" evidence="1">
    <location>
        <begin position="7"/>
        <end position="31"/>
    </location>
</feature>
<evidence type="ECO:0000313" key="3">
    <source>
        <dbReference type="Proteomes" id="UP000694888"/>
    </source>
</evidence>
<dbReference type="RefSeq" id="XP_005090572.1">
    <property type="nucleotide sequence ID" value="XM_005090515.3"/>
</dbReference>
<dbReference type="Proteomes" id="UP000694888">
    <property type="component" value="Unplaced"/>
</dbReference>
<organism evidence="3 4">
    <name type="scientific">Aplysia californica</name>
    <name type="common">California sea hare</name>
    <dbReference type="NCBI Taxonomy" id="6500"/>
    <lineage>
        <taxon>Eukaryota</taxon>
        <taxon>Metazoa</taxon>
        <taxon>Spiralia</taxon>
        <taxon>Lophotrochozoa</taxon>
        <taxon>Mollusca</taxon>
        <taxon>Gastropoda</taxon>
        <taxon>Heterobranchia</taxon>
        <taxon>Euthyneura</taxon>
        <taxon>Tectipleura</taxon>
        <taxon>Aplysiida</taxon>
        <taxon>Aplysioidea</taxon>
        <taxon>Aplysiidae</taxon>
        <taxon>Aplysia</taxon>
    </lineage>
</organism>
<proteinExistence type="predicted"/>
<dbReference type="GeneID" id="101853991"/>
<evidence type="ECO:0000313" key="4">
    <source>
        <dbReference type="RefSeq" id="XP_005090572.1"/>
    </source>
</evidence>
<sequence length="336" mass="38123">MEDGSKCCLSLGLIVLGIGVLLTCILVPMSFSGLEYYEYGFKKQKSTGTVNTEKVYGVGRHMVGPDYEFKIFPASAQHVSLTLDIFTKDKLEIEIKIYFQYFLRKEDLPILHKFYDLVYEPTIKSSAVAALKIEAPKYSTLQYIQDRRNVEAALFTVVRERLGGKCCQQDCKSWVYACPSNCIPLSRCDADKQKGLWVDVKFFQMGRIEIPDDVADRYLKALTLKEEVAREEFLQEAAVVRKGTVALVHDIKNQAKEVRETAQAQSKLINTVSQANYTATVEKARSEGLKHLYQRLNIVDQDTKNSFDYLRTLRGLDHVHLTVDFQQRIVGGFGGS</sequence>
<dbReference type="InterPro" id="IPR001107">
    <property type="entry name" value="Band_7"/>
</dbReference>
<protein>
    <submittedName>
        <fullName evidence="4">Uncharacterized protein LOC101853991</fullName>
    </submittedName>
</protein>
<keyword evidence="1" id="KW-1133">Transmembrane helix</keyword>
<dbReference type="Pfam" id="PF01145">
    <property type="entry name" value="Band_7"/>
    <property type="match status" value="1"/>
</dbReference>
<name>A0ABM0JCJ9_APLCA</name>
<gene>
    <name evidence="4" type="primary">LOC101853991</name>
</gene>
<keyword evidence="3" id="KW-1185">Reference proteome</keyword>
<keyword evidence="1" id="KW-0472">Membrane</keyword>
<feature type="domain" description="Band 7" evidence="2">
    <location>
        <begin position="47"/>
        <end position="226"/>
    </location>
</feature>